<sequence length="109" mass="12373">MYIYTTGECMDLGCPAQGITDRYYYDLRTAAPVSRTRIAYRQLNVEPVAEYKNLTFAIDGDNENLEGFFVQLERRVGELGISNFQIGLTTLEEVFLTVAETAEKEEADE</sequence>
<dbReference type="AlphaFoldDB" id="A0AAV3NMZ4"/>
<proteinExistence type="predicted"/>
<evidence type="ECO:0000313" key="1">
    <source>
        <dbReference type="EMBL" id="GAA0140744.1"/>
    </source>
</evidence>
<evidence type="ECO:0000313" key="2">
    <source>
        <dbReference type="Proteomes" id="UP001454036"/>
    </source>
</evidence>
<dbReference type="Proteomes" id="UP001454036">
    <property type="component" value="Unassembled WGS sequence"/>
</dbReference>
<comment type="caution">
    <text evidence="1">The sequence shown here is derived from an EMBL/GenBank/DDBJ whole genome shotgun (WGS) entry which is preliminary data.</text>
</comment>
<gene>
    <name evidence="1" type="ORF">LIER_02039</name>
</gene>
<accession>A0AAV3NMZ4</accession>
<reference evidence="1 2" key="1">
    <citation type="submission" date="2024-01" db="EMBL/GenBank/DDBJ databases">
        <title>The complete chloroplast genome sequence of Lithospermum erythrorhizon: insights into the phylogenetic relationship among Boraginaceae species and the maternal lineages of purple gromwells.</title>
        <authorList>
            <person name="Okada T."/>
            <person name="Watanabe K."/>
        </authorList>
    </citation>
    <scope>NUCLEOTIDE SEQUENCE [LARGE SCALE GENOMIC DNA]</scope>
</reference>
<dbReference type="EMBL" id="BAABME010000212">
    <property type="protein sequence ID" value="GAA0140744.1"/>
    <property type="molecule type" value="Genomic_DNA"/>
</dbReference>
<keyword evidence="2" id="KW-1185">Reference proteome</keyword>
<protein>
    <submittedName>
        <fullName evidence="1">Uncharacterized protein</fullName>
    </submittedName>
</protein>
<organism evidence="1 2">
    <name type="scientific">Lithospermum erythrorhizon</name>
    <name type="common">Purple gromwell</name>
    <name type="synonym">Lithospermum officinale var. erythrorhizon</name>
    <dbReference type="NCBI Taxonomy" id="34254"/>
    <lineage>
        <taxon>Eukaryota</taxon>
        <taxon>Viridiplantae</taxon>
        <taxon>Streptophyta</taxon>
        <taxon>Embryophyta</taxon>
        <taxon>Tracheophyta</taxon>
        <taxon>Spermatophyta</taxon>
        <taxon>Magnoliopsida</taxon>
        <taxon>eudicotyledons</taxon>
        <taxon>Gunneridae</taxon>
        <taxon>Pentapetalae</taxon>
        <taxon>asterids</taxon>
        <taxon>lamiids</taxon>
        <taxon>Boraginales</taxon>
        <taxon>Boraginaceae</taxon>
        <taxon>Boraginoideae</taxon>
        <taxon>Lithospermeae</taxon>
        <taxon>Lithospermum</taxon>
    </lineage>
</organism>
<name>A0AAV3NMZ4_LITER</name>